<name>A0A074ZFV7_OPIVI</name>
<evidence type="ECO:0000313" key="3">
    <source>
        <dbReference type="EMBL" id="KER22125.1"/>
    </source>
</evidence>
<feature type="compositionally biased region" description="Low complexity" evidence="1">
    <location>
        <begin position="595"/>
        <end position="610"/>
    </location>
</feature>
<dbReference type="Gene3D" id="3.30.710.10">
    <property type="entry name" value="Potassium Channel Kv1.1, Chain A"/>
    <property type="match status" value="1"/>
</dbReference>
<dbReference type="KEGG" id="ovi:T265_09695"/>
<dbReference type="GeneID" id="20323863"/>
<dbReference type="Pfam" id="PF02214">
    <property type="entry name" value="BTB_2"/>
    <property type="match status" value="1"/>
</dbReference>
<dbReference type="SUPFAM" id="SSF54695">
    <property type="entry name" value="POZ domain"/>
    <property type="match status" value="1"/>
</dbReference>
<dbReference type="PROSITE" id="PS50097">
    <property type="entry name" value="BTB"/>
    <property type="match status" value="1"/>
</dbReference>
<accession>A0A074ZFV7</accession>
<feature type="compositionally biased region" description="Polar residues" evidence="1">
    <location>
        <begin position="177"/>
        <end position="187"/>
    </location>
</feature>
<feature type="domain" description="BTB" evidence="2">
    <location>
        <begin position="309"/>
        <end position="377"/>
    </location>
</feature>
<dbReference type="PANTHER" id="PTHR11145">
    <property type="entry name" value="BTB/POZ DOMAIN-CONTAINING ADAPTER FOR CUL3-MEDIATED RHOA DEGRADATION PROTEIN FAMILY MEMBER"/>
    <property type="match status" value="1"/>
</dbReference>
<dbReference type="InterPro" id="IPR045068">
    <property type="entry name" value="BACURD1-3"/>
</dbReference>
<evidence type="ECO:0000256" key="1">
    <source>
        <dbReference type="SAM" id="MobiDB-lite"/>
    </source>
</evidence>
<gene>
    <name evidence="3" type="ORF">T265_09695</name>
</gene>
<dbReference type="FunFam" id="3.30.710.10:FF:000046">
    <property type="entry name" value="BTB/POZ domain-containing protein KCTD7 isoform X1"/>
    <property type="match status" value="1"/>
</dbReference>
<dbReference type="InterPro" id="IPR000210">
    <property type="entry name" value="BTB/POZ_dom"/>
</dbReference>
<feature type="region of interest" description="Disordered" evidence="1">
    <location>
        <begin position="177"/>
        <end position="197"/>
    </location>
</feature>
<dbReference type="PANTHER" id="PTHR11145:SF8">
    <property type="entry name" value="RE57120P"/>
    <property type="match status" value="1"/>
</dbReference>
<dbReference type="EMBL" id="KL596917">
    <property type="protein sequence ID" value="KER22125.1"/>
    <property type="molecule type" value="Genomic_DNA"/>
</dbReference>
<evidence type="ECO:0000259" key="2">
    <source>
        <dbReference type="PROSITE" id="PS50097"/>
    </source>
</evidence>
<dbReference type="InterPro" id="IPR003131">
    <property type="entry name" value="T1-type_BTB"/>
</dbReference>
<feature type="region of interest" description="Disordered" evidence="1">
    <location>
        <begin position="587"/>
        <end position="648"/>
    </location>
</feature>
<reference evidence="3 4" key="1">
    <citation type="submission" date="2013-11" db="EMBL/GenBank/DDBJ databases">
        <title>Opisthorchis viverrini - life in the bile duct.</title>
        <authorList>
            <person name="Young N.D."/>
            <person name="Nagarajan N."/>
            <person name="Lin S.J."/>
            <person name="Korhonen P.K."/>
            <person name="Jex A.R."/>
            <person name="Hall R.S."/>
            <person name="Safavi-Hemami H."/>
            <person name="Kaewkong W."/>
            <person name="Bertrand D."/>
            <person name="Gao S."/>
            <person name="Seet Q."/>
            <person name="Wongkham S."/>
            <person name="Teh B.T."/>
            <person name="Wongkham C."/>
            <person name="Intapan P.M."/>
            <person name="Maleewong W."/>
            <person name="Yang X."/>
            <person name="Hu M."/>
            <person name="Wang Z."/>
            <person name="Hofmann A."/>
            <person name="Sternberg P.W."/>
            <person name="Tan P."/>
            <person name="Wang J."/>
            <person name="Gasser R.B."/>
        </authorList>
    </citation>
    <scope>NUCLEOTIDE SEQUENCE [LARGE SCALE GENOMIC DNA]</scope>
</reference>
<dbReference type="STRING" id="6198.A0A074ZFV7"/>
<dbReference type="GO" id="GO:0051260">
    <property type="term" value="P:protein homooligomerization"/>
    <property type="evidence" value="ECO:0007669"/>
    <property type="project" value="InterPro"/>
</dbReference>
<dbReference type="OrthoDB" id="2333377at2759"/>
<evidence type="ECO:0000313" key="4">
    <source>
        <dbReference type="Proteomes" id="UP000054324"/>
    </source>
</evidence>
<dbReference type="RefSeq" id="XP_009174115.1">
    <property type="nucleotide sequence ID" value="XM_009175851.1"/>
</dbReference>
<sequence length="648" mass="72221">MILDACQQPAAGALELRPGVVILDACQQPAPGALELQPGMLPASGYQLVVSQTKLSEPAPRTDSTVSDINGHWEKISKALLKAETSVCGTNQLTSSKYWIPDRTVSLLETRWQVPPGRHHDSTRRTIRRQVKLSVRTDRDAWWTPKAEEMEVAKNSGNVQRLGRWAQYFEQQLSWPPATSNPESWPSTERRTVNMEPPSASKLSEYISLHKRHRAAGPDDLPHAFFKNGSGSLSQCLSSLFGSIWEKETAPDNWGESIVVPIFKKVVPNSRIAICCSQQPNPTAYLILDPRIYKIPTMTTEDCGDRVNSYVKLNVGGTLFYTTIGTLLRGNTMLNAMFSGRMEVKTDDEGWVLIDRSGKHFGTILNYMRDGSVPLPETRRDMEELLAEARYFCVDGLRQACEDALARMVADEDIQNRATIVIVKCPNAAKSLLSSTKKPVVKLTMNRYNNVFSYTSNSHDNLLRNIECLEKYALMFPDKVLFVKDVRDKSEQNEICEWSYYYRGHRLKSIDCIAIHYSSEKRLIKVEFPESRIHEEMLSLLSVDIRGLSDAELRDIAMRKANCGSGSATAPFVGNPVNVLPSIVSEQDEPDLDQTSTTTVSGSVQSHSTVPPARPVLMSTNHLDTIVGGSGSPSTRAPFATSVRLGRR</sequence>
<dbReference type="CDD" id="cd18369">
    <property type="entry name" value="BTB_POZ_KCTD10-like_BACURD"/>
    <property type="match status" value="1"/>
</dbReference>
<keyword evidence="4" id="KW-1185">Reference proteome</keyword>
<dbReference type="InterPro" id="IPR011333">
    <property type="entry name" value="SKP1/BTB/POZ_sf"/>
</dbReference>
<protein>
    <recommendedName>
        <fullName evidence="2">BTB domain-containing protein</fullName>
    </recommendedName>
</protein>
<dbReference type="CTD" id="20323863"/>
<dbReference type="Proteomes" id="UP000054324">
    <property type="component" value="Unassembled WGS sequence"/>
</dbReference>
<proteinExistence type="predicted"/>
<organism evidence="3 4">
    <name type="scientific">Opisthorchis viverrini</name>
    <name type="common">Southeast Asian liver fluke</name>
    <dbReference type="NCBI Taxonomy" id="6198"/>
    <lineage>
        <taxon>Eukaryota</taxon>
        <taxon>Metazoa</taxon>
        <taxon>Spiralia</taxon>
        <taxon>Lophotrochozoa</taxon>
        <taxon>Platyhelminthes</taxon>
        <taxon>Trematoda</taxon>
        <taxon>Digenea</taxon>
        <taxon>Opisthorchiida</taxon>
        <taxon>Opisthorchiata</taxon>
        <taxon>Opisthorchiidae</taxon>
        <taxon>Opisthorchis</taxon>
    </lineage>
</organism>
<dbReference type="AlphaFoldDB" id="A0A074ZFV7"/>
<dbReference type="SMART" id="SM00225">
    <property type="entry name" value="BTB"/>
    <property type="match status" value="1"/>
</dbReference>